<evidence type="ECO:0008006" key="8">
    <source>
        <dbReference type="Google" id="ProtNLM"/>
    </source>
</evidence>
<name>A0A1E2V5G8_9GAMM</name>
<evidence type="ECO:0000313" key="6">
    <source>
        <dbReference type="EMBL" id="ODC02234.1"/>
    </source>
</evidence>
<evidence type="ECO:0000256" key="4">
    <source>
        <dbReference type="ARBA" id="ARBA00023136"/>
    </source>
</evidence>
<evidence type="ECO:0000256" key="2">
    <source>
        <dbReference type="ARBA" id="ARBA00022692"/>
    </source>
</evidence>
<evidence type="ECO:0000313" key="7">
    <source>
        <dbReference type="Proteomes" id="UP000094291"/>
    </source>
</evidence>
<gene>
    <name evidence="6" type="ORF">BFW38_00395</name>
</gene>
<evidence type="ECO:0000256" key="3">
    <source>
        <dbReference type="ARBA" id="ARBA00022989"/>
    </source>
</evidence>
<evidence type="ECO:0000256" key="1">
    <source>
        <dbReference type="ARBA" id="ARBA00004141"/>
    </source>
</evidence>
<dbReference type="InterPro" id="IPR019109">
    <property type="entry name" value="MamF_MmsF"/>
</dbReference>
<comment type="caution">
    <text evidence="6">The sequence shown here is derived from an EMBL/GenBank/DDBJ whole genome shotgun (WGS) entry which is preliminary data.</text>
</comment>
<keyword evidence="7" id="KW-1185">Reference proteome</keyword>
<organism evidence="6 7">
    <name type="scientific">Terasakiispira papahanaumokuakeensis</name>
    <dbReference type="NCBI Taxonomy" id="197479"/>
    <lineage>
        <taxon>Bacteria</taxon>
        <taxon>Pseudomonadati</taxon>
        <taxon>Pseudomonadota</taxon>
        <taxon>Gammaproteobacteria</taxon>
        <taxon>Oceanospirillales</taxon>
        <taxon>Terasakiispira</taxon>
    </lineage>
</organism>
<keyword evidence="4 5" id="KW-0472">Membrane</keyword>
<dbReference type="EMBL" id="MDTQ01000001">
    <property type="protein sequence ID" value="ODC02234.1"/>
    <property type="molecule type" value="Genomic_DNA"/>
</dbReference>
<keyword evidence="3 5" id="KW-1133">Transmembrane helix</keyword>
<feature type="transmembrane region" description="Helical" evidence="5">
    <location>
        <begin position="20"/>
        <end position="43"/>
    </location>
</feature>
<comment type="subcellular location">
    <subcellularLocation>
        <location evidence="1">Membrane</location>
        <topology evidence="1">Multi-pass membrane protein</topology>
    </subcellularLocation>
</comment>
<feature type="transmembrane region" description="Helical" evidence="5">
    <location>
        <begin position="84"/>
        <end position="102"/>
    </location>
</feature>
<dbReference type="Proteomes" id="UP000094291">
    <property type="component" value="Unassembled WGS sequence"/>
</dbReference>
<feature type="transmembrane region" description="Helical" evidence="5">
    <location>
        <begin position="59"/>
        <end position="78"/>
    </location>
</feature>
<dbReference type="OrthoDB" id="9808930at2"/>
<dbReference type="Pfam" id="PF09685">
    <property type="entry name" value="MamF_MmsF"/>
    <property type="match status" value="1"/>
</dbReference>
<protein>
    <recommendedName>
        <fullName evidence="8">Orotate phosphoribosyltransferase</fullName>
    </recommendedName>
</protein>
<reference evidence="6 7" key="1">
    <citation type="submission" date="2016-08" db="EMBL/GenBank/DDBJ databases">
        <authorList>
            <person name="Seilhamer J.J."/>
        </authorList>
    </citation>
    <scope>NUCLEOTIDE SEQUENCE [LARGE SCALE GENOMIC DNA]</scope>
    <source>
        <strain evidence="6 7">PH27A</strain>
    </source>
</reference>
<sequence>MDEQQENYWGMPLNTFCMLMHLSQFASIIAPGLGIILPIIMWATNKDKNAVIDQNGKIIFNWFISMLIFSIVCALLWFFVIGMIGFIVLAIANLIFAIIAAVKANQGEVWPYPLSIKCFKY</sequence>
<dbReference type="AlphaFoldDB" id="A0A1E2V5G8"/>
<proteinExistence type="predicted"/>
<keyword evidence="2 5" id="KW-0812">Transmembrane</keyword>
<dbReference type="RefSeq" id="WP_068996618.1">
    <property type="nucleotide sequence ID" value="NZ_MDTQ01000001.1"/>
</dbReference>
<accession>A0A1E2V5G8</accession>
<dbReference type="STRING" id="197479.BFW38_00395"/>
<evidence type="ECO:0000256" key="5">
    <source>
        <dbReference type="SAM" id="Phobius"/>
    </source>
</evidence>